<evidence type="ECO:0000313" key="1">
    <source>
        <dbReference type="EMBL" id="KAI4382084.1"/>
    </source>
</evidence>
<dbReference type="EMBL" id="CM042882">
    <property type="protein sequence ID" value="KAI4382084.1"/>
    <property type="molecule type" value="Genomic_DNA"/>
</dbReference>
<accession>A0ACB9RWX7</accession>
<proteinExistence type="predicted"/>
<dbReference type="Proteomes" id="UP001057402">
    <property type="component" value="Chromosome 3"/>
</dbReference>
<sequence length="936" mass="102078">MMAGLHIWIPRLIISRAIGFLLAFQLSLVSAQQGFLSINSCANSNITDSNGINWITDEGLFPNTSTCQEFAVPPQGIPSATVRTFELKSGKVCYSLKVDTGHDYLIRATFLGQGLGSSFAVLVGVTQIALVNSSEVSTVVEGVFRAEGGYEELCLWRQSGNPYITGVEVRDLGGPGDYSNYFDDDSGSSSSSGHVLKLVARVSFGSTNGSIIRYPKDQRDRIWQPGAPSSPGDDLLNVPANVLPNTDSTIPSDVLRVALSNPDRLDLIIDGLDDGGDLHNYSVFLYFLEPNISLQVGQRVFDVYVNGVNNFPKFDVLAQGSGYARVNLSVSATGYLNVSLAKASNASGFGPICNAYEVFRVLPKAVGSEIHDVDTMLAVKDEFLASNEGNAVFGNWFGDPCVPVNWDGLTCNVVNGSSVVSMLELSPKGLRGRIPIGITMLTHLTELNLSDNVLTGTIPAFPATSMLRSLDVRINHLSGPIPESLFSLPYLTLLNFGCNPRFYTPLPDTVKKVPLTSDNGICKNDGSSSRQRLVIGTVACGSVIIICAGIFIFCLYKRKFKGRRYDMKGYPLPKIYAVSSGENFMLKSISIEAFTLDCIEAATQNYNTLIGEGGFGSVYRGTLSDGQEVAVKVRSATSSQGTREFENELNLLSAIRHENLVPLLGYCCENDQQILVYPFMSNGSLQDRLYGEASKRKILDWPTRLSIALGAARGLTYLHNFSGRSIIHRDVKSSNILLDHNMNAKVADFGFSKYAPQEGDSGASLEVRGTAGYLDPEYYSTQHLTAKSDVFSFGVVLLEIISGREPLNIHRPRNEWSLVEWAKTFIREQKIEEIVDPNIKGMYHAEAMWRVVEVALACIEPFSAYRPSMADILRELEDALIIENNASEYMKSIDSFGGSARFSIVIEKKAVLPPIPAEGAELSPFNSQPLAPPAPR</sequence>
<evidence type="ECO:0000313" key="2">
    <source>
        <dbReference type="Proteomes" id="UP001057402"/>
    </source>
</evidence>
<organism evidence="1 2">
    <name type="scientific">Melastoma candidum</name>
    <dbReference type="NCBI Taxonomy" id="119954"/>
    <lineage>
        <taxon>Eukaryota</taxon>
        <taxon>Viridiplantae</taxon>
        <taxon>Streptophyta</taxon>
        <taxon>Embryophyta</taxon>
        <taxon>Tracheophyta</taxon>
        <taxon>Spermatophyta</taxon>
        <taxon>Magnoliopsida</taxon>
        <taxon>eudicotyledons</taxon>
        <taxon>Gunneridae</taxon>
        <taxon>Pentapetalae</taxon>
        <taxon>rosids</taxon>
        <taxon>malvids</taxon>
        <taxon>Myrtales</taxon>
        <taxon>Melastomataceae</taxon>
        <taxon>Melastomatoideae</taxon>
        <taxon>Melastomateae</taxon>
        <taxon>Melastoma</taxon>
    </lineage>
</organism>
<gene>
    <name evidence="1" type="ORF">MLD38_008090</name>
</gene>
<keyword evidence="2" id="KW-1185">Reference proteome</keyword>
<name>A0ACB9RWX7_9MYRT</name>
<reference evidence="2" key="1">
    <citation type="journal article" date="2023" name="Front. Plant Sci.">
        <title>Chromosomal-level genome assembly of Melastoma candidum provides insights into trichome evolution.</title>
        <authorList>
            <person name="Zhong Y."/>
            <person name="Wu W."/>
            <person name="Sun C."/>
            <person name="Zou P."/>
            <person name="Liu Y."/>
            <person name="Dai S."/>
            <person name="Zhou R."/>
        </authorList>
    </citation>
    <scope>NUCLEOTIDE SEQUENCE [LARGE SCALE GENOMIC DNA]</scope>
</reference>
<protein>
    <submittedName>
        <fullName evidence="1">Uncharacterized protein</fullName>
    </submittedName>
</protein>
<comment type="caution">
    <text evidence="1">The sequence shown here is derived from an EMBL/GenBank/DDBJ whole genome shotgun (WGS) entry which is preliminary data.</text>
</comment>